<comment type="caution">
    <text evidence="6">The sequence shown here is derived from an EMBL/GenBank/DDBJ whole genome shotgun (WGS) entry which is preliminary data.</text>
</comment>
<dbReference type="GeneID" id="93877414"/>
<dbReference type="InterPro" id="IPR029018">
    <property type="entry name" value="Hex-like_dom2"/>
</dbReference>
<feature type="active site" description="Proton donor" evidence="3">
    <location>
        <position position="299"/>
    </location>
</feature>
<organism evidence="6 7">
    <name type="scientific">Xanthomonas sacchari</name>
    <dbReference type="NCBI Taxonomy" id="56458"/>
    <lineage>
        <taxon>Bacteria</taxon>
        <taxon>Pseudomonadati</taxon>
        <taxon>Pseudomonadota</taxon>
        <taxon>Gammaproteobacteria</taxon>
        <taxon>Lysobacterales</taxon>
        <taxon>Lysobacteraceae</taxon>
        <taxon>Xanthomonas</taxon>
    </lineage>
</organism>
<dbReference type="PANTHER" id="PTHR13170">
    <property type="entry name" value="O-GLCNACASE"/>
    <property type="match status" value="1"/>
</dbReference>
<dbReference type="Gene3D" id="3.20.20.80">
    <property type="entry name" value="Glycosidases"/>
    <property type="match status" value="1"/>
</dbReference>
<dbReference type="SUPFAM" id="SSF51445">
    <property type="entry name" value="(Trans)glycosidases"/>
    <property type="match status" value="1"/>
</dbReference>
<evidence type="ECO:0000256" key="4">
    <source>
        <dbReference type="SAM" id="SignalP"/>
    </source>
</evidence>
<dbReference type="Gene3D" id="1.20.58.460">
    <property type="entry name" value="Hyaluronidase post-catalytic domain-like"/>
    <property type="match status" value="1"/>
</dbReference>
<keyword evidence="4" id="KW-0732">Signal</keyword>
<dbReference type="EMBL" id="MDEK01000024">
    <property type="protein sequence ID" value="PPU79973.1"/>
    <property type="molecule type" value="Genomic_DNA"/>
</dbReference>
<dbReference type="SUPFAM" id="SSF55545">
    <property type="entry name" value="beta-N-acetylhexosaminidase-like domain"/>
    <property type="match status" value="1"/>
</dbReference>
<dbReference type="Pfam" id="PF02838">
    <property type="entry name" value="Glyco_hydro_20b"/>
    <property type="match status" value="1"/>
</dbReference>
<reference evidence="6 7" key="1">
    <citation type="submission" date="2016-08" db="EMBL/GenBank/DDBJ databases">
        <authorList>
            <person name="Seilhamer J.J."/>
        </authorList>
    </citation>
    <scope>NUCLEOTIDE SEQUENCE [LARGE SCALE GENOMIC DNA]</scope>
    <source>
        <strain evidence="6 7">CFBP4641</strain>
    </source>
</reference>
<keyword evidence="1 3" id="KW-0378">Hydrolase</keyword>
<gene>
    <name evidence="6" type="ORF">XsacCFBP4641_19800</name>
</gene>
<dbReference type="GO" id="GO:0015929">
    <property type="term" value="F:hexosaminidase activity"/>
    <property type="evidence" value="ECO:0007669"/>
    <property type="project" value="UniProtKB-ARBA"/>
</dbReference>
<dbReference type="InterPro" id="IPR015882">
    <property type="entry name" value="HEX_bac_N"/>
</dbReference>
<keyword evidence="2 3" id="KW-0326">Glycosidase</keyword>
<evidence type="ECO:0000313" key="6">
    <source>
        <dbReference type="EMBL" id="PPU79973.1"/>
    </source>
</evidence>
<feature type="domain" description="GH84" evidence="5">
    <location>
        <begin position="184"/>
        <end position="465"/>
    </location>
</feature>
<dbReference type="OrthoDB" id="9760892at2"/>
<name>A0A2P5YYW0_9XANT</name>
<evidence type="ECO:0000256" key="3">
    <source>
        <dbReference type="PROSITE-ProRule" id="PRU01353"/>
    </source>
</evidence>
<evidence type="ECO:0000259" key="5">
    <source>
        <dbReference type="PROSITE" id="PS52009"/>
    </source>
</evidence>
<dbReference type="PROSITE" id="PS52009">
    <property type="entry name" value="GH84"/>
    <property type="match status" value="1"/>
</dbReference>
<dbReference type="InterPro" id="IPR017853">
    <property type="entry name" value="GH"/>
</dbReference>
<feature type="signal peptide" evidence="4">
    <location>
        <begin position="1"/>
        <end position="30"/>
    </location>
</feature>
<protein>
    <submittedName>
        <fullName evidence="6">Beta-N-acetylglucosaminidase</fullName>
    </submittedName>
</protein>
<sequence length="654" mass="68407">MRTERIGRCGLGRHILAFALLAGATAPALAAPPATLPAVYPAPTALRLLGPELPLGPSVVLVQAGKTDPATDALVRAVLREAGVSRIRRAGTLPHDPQAVSVVLGTVDAAPVRDALAAVDLDVPERAEGYALGSMGSMASGGGTRIVLAGRDDAGLYHAAQTFRQLVAHGRVASVAVTDAPAMPVRGTIEGFYGKPWSMDERAAHLAFLARFKANTYIYSPKDDAFARDRWRAPYPAVTLAALGKLAAVANREHINFVYALSPGPSICYSDAADLQAIRRKFAALRARGVRSFYIAFDDIEYTKWNCAGDAAAFGPAGEQAAATAQAQLLNAVQADIAAAGHGALIMVPTEYYNVTESPYKATLRKALDPRVVVQWTGTDVVPASISVSDAKNATKAFGRKTLLWDNYPVNDFAETAGRLLLAPYDRRQAGLSAELSGIVSNPMNQEVASRPAVAGLLAFAWNDRGYDAPRTWRAAARDLAGGDAQVADALLTFFDTQHLAPTFGHLPWQPQAPRLKALIDATRDALADGDPAARSAALTALGHAADELAAAPQRIRAGTTTGAFVAEAAPWLDATALWGRALRLSVDGLNQALAGDPAAEQAFAAAGKLAAQAAAIPSIPGATRFGGPVKVADGVLDTFIADAPGLVERPPAR</sequence>
<dbReference type="Proteomes" id="UP000247346">
    <property type="component" value="Unassembled WGS sequence"/>
</dbReference>
<dbReference type="STRING" id="56458.SB85_10895"/>
<comment type="similarity">
    <text evidence="3">Belongs to the glycosyl hydrolase 84 family.</text>
</comment>
<dbReference type="Gene3D" id="3.30.379.10">
    <property type="entry name" value="Chitobiase/beta-hexosaminidase domain 2-like"/>
    <property type="match status" value="1"/>
</dbReference>
<evidence type="ECO:0000313" key="7">
    <source>
        <dbReference type="Proteomes" id="UP000247346"/>
    </source>
</evidence>
<dbReference type="InterPro" id="IPR011496">
    <property type="entry name" value="O-GlcNAcase_cat"/>
</dbReference>
<evidence type="ECO:0000256" key="2">
    <source>
        <dbReference type="ARBA" id="ARBA00023295"/>
    </source>
</evidence>
<dbReference type="InterPro" id="IPR051822">
    <property type="entry name" value="Glycosyl_Hydrolase_84"/>
</dbReference>
<dbReference type="Pfam" id="PF07555">
    <property type="entry name" value="NAGidase"/>
    <property type="match status" value="1"/>
</dbReference>
<evidence type="ECO:0000256" key="1">
    <source>
        <dbReference type="ARBA" id="ARBA00022801"/>
    </source>
</evidence>
<accession>A0A2P5YYW0</accession>
<feature type="chain" id="PRO_5015200301" evidence="4">
    <location>
        <begin position="31"/>
        <end position="654"/>
    </location>
</feature>
<dbReference type="AlphaFoldDB" id="A0A2P5YYW0"/>
<dbReference type="GO" id="GO:1901135">
    <property type="term" value="P:carbohydrate derivative metabolic process"/>
    <property type="evidence" value="ECO:0007669"/>
    <property type="project" value="UniProtKB-ARBA"/>
</dbReference>
<dbReference type="PANTHER" id="PTHR13170:SF16">
    <property type="entry name" value="PROTEIN O-GLCNACASE"/>
    <property type="match status" value="1"/>
</dbReference>
<proteinExistence type="inferred from homology"/>
<dbReference type="GO" id="GO:0005975">
    <property type="term" value="P:carbohydrate metabolic process"/>
    <property type="evidence" value="ECO:0007669"/>
    <property type="project" value="UniProtKB-ARBA"/>
</dbReference>
<dbReference type="RefSeq" id="WP_010343846.1">
    <property type="nucleotide sequence ID" value="NZ_CP132343.1"/>
</dbReference>